<reference evidence="9 10" key="1">
    <citation type="journal article" date="2015" name="Genome Biol. Evol.">
        <title>Phylogenomic analyses indicate that early fungi evolved digesting cell walls of algal ancestors of land plants.</title>
        <authorList>
            <person name="Chang Y."/>
            <person name="Wang S."/>
            <person name="Sekimoto S."/>
            <person name="Aerts A.L."/>
            <person name="Choi C."/>
            <person name="Clum A."/>
            <person name="LaButti K.M."/>
            <person name="Lindquist E.A."/>
            <person name="Yee Ngan C."/>
            <person name="Ohm R.A."/>
            <person name="Salamov A.A."/>
            <person name="Grigoriev I.V."/>
            <person name="Spatafora J.W."/>
            <person name="Berbee M.L."/>
        </authorList>
    </citation>
    <scope>NUCLEOTIDE SEQUENCE [LARGE SCALE GENOMIC DNA]</scope>
    <source>
        <strain evidence="9 10">JEL478</strain>
    </source>
</reference>
<evidence type="ECO:0000256" key="1">
    <source>
        <dbReference type="ARBA" id="ARBA00004123"/>
    </source>
</evidence>
<protein>
    <submittedName>
        <fullName evidence="9">Adhesion regulating molecule</fullName>
    </submittedName>
</protein>
<dbReference type="Gene3D" id="1.10.2020.20">
    <property type="match status" value="1"/>
</dbReference>
<dbReference type="OMA" id="SNQRHFF"/>
<evidence type="ECO:0000256" key="4">
    <source>
        <dbReference type="ARBA" id="ARBA00022942"/>
    </source>
</evidence>
<dbReference type="AlphaFoldDB" id="A0A139AR70"/>
<gene>
    <name evidence="9" type="ORF">M427DRAFT_472523</name>
</gene>
<dbReference type="OrthoDB" id="340431at2759"/>
<keyword evidence="5" id="KW-0539">Nucleus</keyword>
<proteinExistence type="predicted"/>
<dbReference type="GO" id="GO:0070628">
    <property type="term" value="F:proteasome binding"/>
    <property type="evidence" value="ECO:0007669"/>
    <property type="project" value="TreeGrafter"/>
</dbReference>
<feature type="domain" description="DEUBAD" evidence="7">
    <location>
        <begin position="192"/>
        <end position="303"/>
    </location>
</feature>
<dbReference type="Pfam" id="PF16550">
    <property type="entry name" value="RPN13_C"/>
    <property type="match status" value="1"/>
</dbReference>
<dbReference type="InterPro" id="IPR038633">
    <property type="entry name" value="Rpn13/ADRM1_Pru_sf"/>
</dbReference>
<keyword evidence="3" id="KW-0963">Cytoplasm</keyword>
<dbReference type="InterPro" id="IPR006773">
    <property type="entry name" value="Rpn13/ADRM1"/>
</dbReference>
<dbReference type="EMBL" id="KQ965739">
    <property type="protein sequence ID" value="KXS19251.1"/>
    <property type="molecule type" value="Genomic_DNA"/>
</dbReference>
<evidence type="ECO:0000259" key="8">
    <source>
        <dbReference type="PROSITE" id="PS51917"/>
    </source>
</evidence>
<evidence type="ECO:0000259" key="7">
    <source>
        <dbReference type="PROSITE" id="PS51916"/>
    </source>
</evidence>
<dbReference type="CDD" id="cd13314">
    <property type="entry name" value="PH_Rpn13"/>
    <property type="match status" value="1"/>
</dbReference>
<dbReference type="Pfam" id="PF04683">
    <property type="entry name" value="Rpn13_ADRM1_Pru"/>
    <property type="match status" value="1"/>
</dbReference>
<dbReference type="InterPro" id="IPR032368">
    <property type="entry name" value="RPN13_DEUBAD"/>
</dbReference>
<feature type="compositionally biased region" description="Low complexity" evidence="6">
    <location>
        <begin position="161"/>
        <end position="176"/>
    </location>
</feature>
<dbReference type="FunFam" id="2.30.29.70:FF:000001">
    <property type="entry name" value="Proteasomal ubiquitin receptor ADRM1"/>
    <property type="match status" value="1"/>
</dbReference>
<dbReference type="PROSITE" id="PS51917">
    <property type="entry name" value="PRU"/>
    <property type="match status" value="1"/>
</dbReference>
<evidence type="ECO:0000256" key="5">
    <source>
        <dbReference type="ARBA" id="ARBA00023242"/>
    </source>
</evidence>
<dbReference type="InterPro" id="IPR044868">
    <property type="entry name" value="Rpn13/ADRM1_Pru"/>
</dbReference>
<dbReference type="Proteomes" id="UP000070544">
    <property type="component" value="Unassembled WGS sequence"/>
</dbReference>
<keyword evidence="10" id="KW-1185">Reference proteome</keyword>
<dbReference type="PANTHER" id="PTHR12225">
    <property type="entry name" value="ADHESION REGULATING MOLECULE 1 110 KDA CELL MEMBRANE GLYCOPROTEIN"/>
    <property type="match status" value="1"/>
</dbReference>
<feature type="region of interest" description="Disordered" evidence="6">
    <location>
        <begin position="125"/>
        <end position="177"/>
    </location>
</feature>
<accession>A0A139AR70</accession>
<keyword evidence="4" id="KW-0647">Proteasome</keyword>
<dbReference type="GO" id="GO:0005737">
    <property type="term" value="C:cytoplasm"/>
    <property type="evidence" value="ECO:0007669"/>
    <property type="project" value="UniProtKB-SubCell"/>
</dbReference>
<dbReference type="GO" id="GO:0061133">
    <property type="term" value="F:endopeptidase activator activity"/>
    <property type="evidence" value="ECO:0007669"/>
    <property type="project" value="TreeGrafter"/>
</dbReference>
<feature type="domain" description="Pru" evidence="8">
    <location>
        <begin position="16"/>
        <end position="128"/>
    </location>
</feature>
<comment type="subcellular location">
    <subcellularLocation>
        <location evidence="2">Cytoplasm</location>
    </subcellularLocation>
    <subcellularLocation>
        <location evidence="1">Nucleus</location>
    </subcellularLocation>
</comment>
<evidence type="ECO:0000256" key="2">
    <source>
        <dbReference type="ARBA" id="ARBA00004496"/>
    </source>
</evidence>
<evidence type="ECO:0000256" key="6">
    <source>
        <dbReference type="SAM" id="MobiDB-lite"/>
    </source>
</evidence>
<dbReference type="GO" id="GO:0005634">
    <property type="term" value="C:nucleus"/>
    <property type="evidence" value="ECO:0007669"/>
    <property type="project" value="UniProtKB-SubCell"/>
</dbReference>
<dbReference type="PANTHER" id="PTHR12225:SF0">
    <property type="entry name" value="PROTEASOMAL UBIQUITIN RECEPTOR ADRM1"/>
    <property type="match status" value="1"/>
</dbReference>
<dbReference type="GO" id="GO:0008541">
    <property type="term" value="C:proteasome regulatory particle, lid subcomplex"/>
    <property type="evidence" value="ECO:0007669"/>
    <property type="project" value="TreeGrafter"/>
</dbReference>
<dbReference type="Gene3D" id="2.30.29.70">
    <property type="entry name" value="Proteasomal ubiquitin receptor Rpn13/ADRM1"/>
    <property type="match status" value="1"/>
</dbReference>
<evidence type="ECO:0000313" key="10">
    <source>
        <dbReference type="Proteomes" id="UP000070544"/>
    </source>
</evidence>
<dbReference type="InterPro" id="IPR038108">
    <property type="entry name" value="RPN13_DEUBAD_sf"/>
</dbReference>
<dbReference type="STRING" id="1344416.A0A139AR70"/>
<evidence type="ECO:0000256" key="3">
    <source>
        <dbReference type="ARBA" id="ARBA00022490"/>
    </source>
</evidence>
<organism evidence="9 10">
    <name type="scientific">Gonapodya prolifera (strain JEL478)</name>
    <name type="common">Monoblepharis prolifera</name>
    <dbReference type="NCBI Taxonomy" id="1344416"/>
    <lineage>
        <taxon>Eukaryota</taxon>
        <taxon>Fungi</taxon>
        <taxon>Fungi incertae sedis</taxon>
        <taxon>Chytridiomycota</taxon>
        <taxon>Chytridiomycota incertae sedis</taxon>
        <taxon>Monoblepharidomycetes</taxon>
        <taxon>Monoblepharidales</taxon>
        <taxon>Gonapodyaceae</taxon>
        <taxon>Gonapodya</taxon>
    </lineage>
</organism>
<evidence type="ECO:0000313" key="9">
    <source>
        <dbReference type="EMBL" id="KXS19251.1"/>
    </source>
</evidence>
<name>A0A139AR70_GONPJ</name>
<sequence length="320" mass="34812">MSAPLPANVFAAAAAPKSSNIVEFKAGKLFRDGSMVKPDPRRGLIYLYKSDDGLLHFVWKDRKTNAIEDDWIVFPMEATFMAVTQSKSRVFMLKFESSSAKHFYWMQEPSSEKDTSVVAKINQAINGESGDEDVSPGSSDSSDIPMVSAPSTAPPEPPVATPSSAAGPGAAAGGAAQNQLQQIRDLIAGITVPQGMEDVELSDAFSAEKVSPVLENSAALQALFPHLPDDAPRTKEEVAEVVRSPQFKQQLRRLQAASKSAMFRFSRDIQTFPGYSRVYLVRTGQLGPLLQSIGLDPNLATVRDFLKSIQEKMDNKMDES</sequence>
<dbReference type="InterPro" id="IPR044867">
    <property type="entry name" value="DEUBAD_dom"/>
</dbReference>
<dbReference type="PROSITE" id="PS51916">
    <property type="entry name" value="DEUBAD"/>
    <property type="match status" value="1"/>
</dbReference>